<dbReference type="SUPFAM" id="SSF81383">
    <property type="entry name" value="F-box domain"/>
    <property type="match status" value="1"/>
</dbReference>
<evidence type="ECO:0000313" key="2">
    <source>
        <dbReference type="EMBL" id="KAK7685993.1"/>
    </source>
</evidence>
<evidence type="ECO:0000259" key="1">
    <source>
        <dbReference type="Pfam" id="PF00646"/>
    </source>
</evidence>
<organism evidence="2 3">
    <name type="scientific">Cerrena zonata</name>
    <dbReference type="NCBI Taxonomy" id="2478898"/>
    <lineage>
        <taxon>Eukaryota</taxon>
        <taxon>Fungi</taxon>
        <taxon>Dikarya</taxon>
        <taxon>Basidiomycota</taxon>
        <taxon>Agaricomycotina</taxon>
        <taxon>Agaricomycetes</taxon>
        <taxon>Polyporales</taxon>
        <taxon>Cerrenaceae</taxon>
        <taxon>Cerrena</taxon>
    </lineage>
</organism>
<dbReference type="InterPro" id="IPR001810">
    <property type="entry name" value="F-box_dom"/>
</dbReference>
<evidence type="ECO:0000313" key="3">
    <source>
        <dbReference type="Proteomes" id="UP001385951"/>
    </source>
</evidence>
<feature type="domain" description="F-box" evidence="1">
    <location>
        <begin position="5"/>
        <end position="46"/>
    </location>
</feature>
<name>A0AAW0FY50_9APHY</name>
<accession>A0AAW0FY50</accession>
<proteinExistence type="predicted"/>
<dbReference type="EMBL" id="JASBNA010000018">
    <property type="protein sequence ID" value="KAK7685993.1"/>
    <property type="molecule type" value="Genomic_DNA"/>
</dbReference>
<protein>
    <recommendedName>
        <fullName evidence="1">F-box domain-containing protein</fullName>
    </recommendedName>
</protein>
<dbReference type="Proteomes" id="UP001385951">
    <property type="component" value="Unassembled WGS sequence"/>
</dbReference>
<sequence>MTCNFLTLSDDLFLLIAMEMKMEDVLRLRQTCWRLHSITKIKALWLKISRPSWIDYLNGGFSCYSTDVHDMTSEQIEAIHKICLRAESRSRSIGPQTLYKWNIPQSVDWLKIVASRWVFVAASDHSVSRLLCWDMLSISSGSSAPLAECFLPARVNSGMIEVQSEGLLVCLGLGPTPISEVQILTLRRMGTSFLFVETFTIPDCSDVQLFQGNLFVCGVFQGLQAPVLVDWRTSTVYHLFGEVPDLCEFGSIS</sequence>
<dbReference type="AlphaFoldDB" id="A0AAW0FY50"/>
<dbReference type="Pfam" id="PF00646">
    <property type="entry name" value="F-box"/>
    <property type="match status" value="1"/>
</dbReference>
<dbReference type="InterPro" id="IPR036047">
    <property type="entry name" value="F-box-like_dom_sf"/>
</dbReference>
<keyword evidence="3" id="KW-1185">Reference proteome</keyword>
<reference evidence="2 3" key="1">
    <citation type="submission" date="2022-09" db="EMBL/GenBank/DDBJ databases">
        <authorList>
            <person name="Palmer J.M."/>
        </authorList>
    </citation>
    <scope>NUCLEOTIDE SEQUENCE [LARGE SCALE GENOMIC DNA]</scope>
    <source>
        <strain evidence="2 3">DSM 7382</strain>
    </source>
</reference>
<gene>
    <name evidence="2" type="ORF">QCA50_010804</name>
</gene>
<comment type="caution">
    <text evidence="2">The sequence shown here is derived from an EMBL/GenBank/DDBJ whole genome shotgun (WGS) entry which is preliminary data.</text>
</comment>